<dbReference type="AlphaFoldDB" id="A0A1M6UI69"/>
<dbReference type="InterPro" id="IPR048279">
    <property type="entry name" value="MdtK-like"/>
</dbReference>
<protein>
    <recommendedName>
        <fullName evidence="9">Multidrug-efflux transporter</fullName>
    </recommendedName>
</protein>
<dbReference type="InterPro" id="IPR002528">
    <property type="entry name" value="MATE_fam"/>
</dbReference>
<evidence type="ECO:0000313" key="11">
    <source>
        <dbReference type="EMBL" id="SHK68860.1"/>
    </source>
</evidence>
<organism evidence="11 12">
    <name type="scientific">Xylanibacter ruminicola</name>
    <name type="common">Prevotella ruminicola</name>
    <dbReference type="NCBI Taxonomy" id="839"/>
    <lineage>
        <taxon>Bacteria</taxon>
        <taxon>Pseudomonadati</taxon>
        <taxon>Bacteroidota</taxon>
        <taxon>Bacteroidia</taxon>
        <taxon>Bacteroidales</taxon>
        <taxon>Prevotellaceae</taxon>
        <taxon>Xylanibacter</taxon>
    </lineage>
</organism>
<evidence type="ECO:0000256" key="8">
    <source>
        <dbReference type="ARBA" id="ARBA00023136"/>
    </source>
</evidence>
<keyword evidence="8 10" id="KW-0472">Membrane</keyword>
<accession>A0A1M6UI69</accession>
<evidence type="ECO:0000256" key="2">
    <source>
        <dbReference type="ARBA" id="ARBA00022448"/>
    </source>
</evidence>
<keyword evidence="6 10" id="KW-1133">Transmembrane helix</keyword>
<feature type="transmembrane region" description="Helical" evidence="10">
    <location>
        <begin position="396"/>
        <end position="422"/>
    </location>
</feature>
<sequence length="476" mass="51458">MRNHILFYFLHNNYRMKKVKNSEVLLSYIREGRTMTQREKLWLIVSLSIPSILAQISATVMFFIDASMVGHLGAKASASIGLVESSGWLLGGLAAAANMGFSVQVAHFIGANDFEAARRVLRQSLVCCFIWALLISITSLSISPFLPYWLGGTPEIARDASLYFAIFGVCGLFFQLEGLCGSMLKCSGNMKIPSMLNIGMCVMDVVFNYFFIYILNLGVVGAAIGTGVSMFVTACLMFYFLMYRSKMLSLVGRPGSFRPQADTVRTAFKIGAPMGLQHLLMGSAQVVSTLIVAPLGTIAIAAHSLAITVESLCYMPGYGIAEAATTLVGQGIGAGQKLLTQSFARMSVGLGIAVMTFMGVLMWIFAPQLMSLMSPVDDVIALGTHVLRIEAWAEPMFAAAIVCNGVFIGAGDTIVPAIMSLVSMWAVRLSLAATMAPKFGLKGVWTAMAIELTFRGSIFLVRLFKGGWAEKLKIKH</sequence>
<dbReference type="GO" id="GO:0005886">
    <property type="term" value="C:plasma membrane"/>
    <property type="evidence" value="ECO:0007669"/>
    <property type="project" value="UniProtKB-SubCell"/>
</dbReference>
<evidence type="ECO:0000256" key="7">
    <source>
        <dbReference type="ARBA" id="ARBA00023065"/>
    </source>
</evidence>
<evidence type="ECO:0000256" key="4">
    <source>
        <dbReference type="ARBA" id="ARBA00022475"/>
    </source>
</evidence>
<feature type="transmembrane region" description="Helical" evidence="10">
    <location>
        <begin position="196"/>
        <end position="215"/>
    </location>
</feature>
<reference evidence="11 12" key="1">
    <citation type="submission" date="2016-11" db="EMBL/GenBank/DDBJ databases">
        <authorList>
            <person name="Jaros S."/>
            <person name="Januszkiewicz K."/>
            <person name="Wedrychowicz H."/>
        </authorList>
    </citation>
    <scope>NUCLEOTIDE SEQUENCE [LARGE SCALE GENOMIC DNA]</scope>
    <source>
        <strain evidence="11 12">KHT3</strain>
    </source>
</reference>
<gene>
    <name evidence="11" type="ORF">SAMN05216463_10982</name>
</gene>
<keyword evidence="3" id="KW-0050">Antiport</keyword>
<keyword evidence="2" id="KW-0813">Transport</keyword>
<feature type="transmembrane region" description="Helical" evidence="10">
    <location>
        <begin position="443"/>
        <end position="464"/>
    </location>
</feature>
<feature type="transmembrane region" description="Helical" evidence="10">
    <location>
        <begin position="346"/>
        <end position="366"/>
    </location>
</feature>
<evidence type="ECO:0000256" key="5">
    <source>
        <dbReference type="ARBA" id="ARBA00022692"/>
    </source>
</evidence>
<feature type="transmembrane region" description="Helical" evidence="10">
    <location>
        <begin position="88"/>
        <end position="112"/>
    </location>
</feature>
<keyword evidence="7" id="KW-0406">Ion transport</keyword>
<comment type="subcellular location">
    <subcellularLocation>
        <location evidence="1">Cell membrane</location>
        <topology evidence="1">Multi-pass membrane protein</topology>
    </subcellularLocation>
</comment>
<feature type="transmembrane region" description="Helical" evidence="10">
    <location>
        <begin position="162"/>
        <end position="184"/>
    </location>
</feature>
<evidence type="ECO:0000256" key="6">
    <source>
        <dbReference type="ARBA" id="ARBA00022989"/>
    </source>
</evidence>
<name>A0A1M6UI69_XYLRU</name>
<dbReference type="InterPro" id="IPR050222">
    <property type="entry name" value="MATE_MdtK"/>
</dbReference>
<dbReference type="NCBIfam" id="TIGR00797">
    <property type="entry name" value="matE"/>
    <property type="match status" value="1"/>
</dbReference>
<evidence type="ECO:0000256" key="9">
    <source>
        <dbReference type="ARBA" id="ARBA00031636"/>
    </source>
</evidence>
<dbReference type="Proteomes" id="UP000184130">
    <property type="component" value="Unassembled WGS sequence"/>
</dbReference>
<evidence type="ECO:0000256" key="10">
    <source>
        <dbReference type="SAM" id="Phobius"/>
    </source>
</evidence>
<keyword evidence="5 10" id="KW-0812">Transmembrane</keyword>
<evidence type="ECO:0000256" key="1">
    <source>
        <dbReference type="ARBA" id="ARBA00004651"/>
    </source>
</evidence>
<evidence type="ECO:0000313" key="12">
    <source>
        <dbReference type="Proteomes" id="UP000184130"/>
    </source>
</evidence>
<dbReference type="PANTHER" id="PTHR43298:SF2">
    <property type="entry name" value="FMN_FAD EXPORTER YEEO-RELATED"/>
    <property type="match status" value="1"/>
</dbReference>
<feature type="transmembrane region" description="Helical" evidence="10">
    <location>
        <begin position="124"/>
        <end position="150"/>
    </location>
</feature>
<feature type="transmembrane region" description="Helical" evidence="10">
    <location>
        <begin position="41"/>
        <end position="64"/>
    </location>
</feature>
<dbReference type="EMBL" id="FRBD01000009">
    <property type="protein sequence ID" value="SHK68860.1"/>
    <property type="molecule type" value="Genomic_DNA"/>
</dbReference>
<keyword evidence="4" id="KW-1003">Cell membrane</keyword>
<dbReference type="Pfam" id="PF01554">
    <property type="entry name" value="MatE"/>
    <property type="match status" value="2"/>
</dbReference>
<dbReference type="GO" id="GO:0042910">
    <property type="term" value="F:xenobiotic transmembrane transporter activity"/>
    <property type="evidence" value="ECO:0007669"/>
    <property type="project" value="InterPro"/>
</dbReference>
<dbReference type="PIRSF" id="PIRSF006603">
    <property type="entry name" value="DinF"/>
    <property type="match status" value="1"/>
</dbReference>
<dbReference type="GO" id="GO:0015297">
    <property type="term" value="F:antiporter activity"/>
    <property type="evidence" value="ECO:0007669"/>
    <property type="project" value="UniProtKB-KW"/>
</dbReference>
<proteinExistence type="predicted"/>
<dbReference type="CDD" id="cd13137">
    <property type="entry name" value="MATE_NorM_like"/>
    <property type="match status" value="1"/>
</dbReference>
<dbReference type="PANTHER" id="PTHR43298">
    <property type="entry name" value="MULTIDRUG RESISTANCE PROTEIN NORM-RELATED"/>
    <property type="match status" value="1"/>
</dbReference>
<feature type="transmembrane region" description="Helical" evidence="10">
    <location>
        <begin position="221"/>
        <end position="243"/>
    </location>
</feature>
<dbReference type="GO" id="GO:0006811">
    <property type="term" value="P:monoatomic ion transport"/>
    <property type="evidence" value="ECO:0007669"/>
    <property type="project" value="UniProtKB-KW"/>
</dbReference>
<evidence type="ECO:0000256" key="3">
    <source>
        <dbReference type="ARBA" id="ARBA00022449"/>
    </source>
</evidence>